<dbReference type="RefSeq" id="WP_161170403.1">
    <property type="nucleotide sequence ID" value="NZ_WWSF01000009.1"/>
</dbReference>
<dbReference type="InterPro" id="IPR007345">
    <property type="entry name" value="Polysacch_pyruvyl_Trfase"/>
</dbReference>
<reference evidence="2 3" key="1">
    <citation type="journal article" date="2019" name="Nat. Med.">
        <title>A library of human gut bacterial isolates paired with longitudinal multiomics data enables mechanistic microbiome research.</title>
        <authorList>
            <person name="Poyet M."/>
            <person name="Groussin M."/>
            <person name="Gibbons S.M."/>
            <person name="Avila-Pacheco J."/>
            <person name="Jiang X."/>
            <person name="Kearney S.M."/>
            <person name="Perrotta A.R."/>
            <person name="Berdy B."/>
            <person name="Zhao S."/>
            <person name="Lieberman T.D."/>
            <person name="Swanson P.K."/>
            <person name="Smith M."/>
            <person name="Roesemann S."/>
            <person name="Alexander J.E."/>
            <person name="Rich S.A."/>
            <person name="Livny J."/>
            <person name="Vlamakis H."/>
            <person name="Clish C."/>
            <person name="Bullock K."/>
            <person name="Deik A."/>
            <person name="Scott J."/>
            <person name="Pierce K.A."/>
            <person name="Xavier R.J."/>
            <person name="Alm E.J."/>
        </authorList>
    </citation>
    <scope>NUCLEOTIDE SEQUENCE [LARGE SCALE GENOMIC DNA]</scope>
    <source>
        <strain evidence="2 3">BIOML-A1</strain>
    </source>
</reference>
<evidence type="ECO:0000313" key="3">
    <source>
        <dbReference type="Proteomes" id="UP000449249"/>
    </source>
</evidence>
<dbReference type="Proteomes" id="UP000449249">
    <property type="component" value="Unassembled WGS sequence"/>
</dbReference>
<dbReference type="PANTHER" id="PTHR36836:SF1">
    <property type="entry name" value="COLANIC ACID BIOSYNTHESIS PROTEIN WCAK"/>
    <property type="match status" value="1"/>
</dbReference>
<feature type="domain" description="Polysaccharide pyruvyl transferase" evidence="1">
    <location>
        <begin position="19"/>
        <end position="317"/>
    </location>
</feature>
<comment type="caution">
    <text evidence="2">The sequence shown here is derived from an EMBL/GenBank/DDBJ whole genome shotgun (WGS) entry which is preliminary data.</text>
</comment>
<name>A0A6N9JYG1_9FIRM</name>
<evidence type="ECO:0000313" key="2">
    <source>
        <dbReference type="EMBL" id="MZK11107.1"/>
    </source>
</evidence>
<sequence length="387" mass="44754">MRKIFLYNHGGSENHGCEALVRTVCELFKEEDIILYSEMPQQDLHYGIQQFADVKSAKNAYSKLSPSFIKAYYSLKKKNDYFSIDILPYRKTIKEFRTGDIEISVGGDIYCYDDYPKYIQLHQMICQRGCKTILLGCSLNEKLFNDPKFVEDMKSYDYISARESLTYELLKKAGIKSIGLSPDSAFTLPKEEVQLPSNFIENNTVGINVSPLVMEREQEDNVLLDNYRNLIAYILNKTDYAVALIPHVIWEGNDDRSILNKLYDEFKKSERIAVIQDCNCMQLKGYIAKCRFFVGARTHATIAAYSTEVPTLVVGYSIKSRGIAKDIFGSEENYVIPIEQIKEENKLTQAFIWLQGNENHIKEHLKKRMPQYIKDAENVKEKIKEFF</sequence>
<accession>A0A6N9JYG1</accession>
<proteinExistence type="predicted"/>
<dbReference type="Gene3D" id="3.40.50.2000">
    <property type="entry name" value="Glycogen Phosphorylase B"/>
    <property type="match status" value="1"/>
</dbReference>
<dbReference type="AlphaFoldDB" id="A0A6N9JYG1"/>
<dbReference type="GO" id="GO:0016740">
    <property type="term" value="F:transferase activity"/>
    <property type="evidence" value="ECO:0007669"/>
    <property type="project" value="UniProtKB-KW"/>
</dbReference>
<dbReference type="EMBL" id="WWSH01000011">
    <property type="protein sequence ID" value="MZK11107.1"/>
    <property type="molecule type" value="Genomic_DNA"/>
</dbReference>
<gene>
    <name evidence="2" type="ORF">GT576_12330</name>
</gene>
<dbReference type="Pfam" id="PF04230">
    <property type="entry name" value="PS_pyruv_trans"/>
    <property type="match status" value="1"/>
</dbReference>
<organism evidence="2 3">
    <name type="scientific">Dorea longicatena</name>
    <dbReference type="NCBI Taxonomy" id="88431"/>
    <lineage>
        <taxon>Bacteria</taxon>
        <taxon>Bacillati</taxon>
        <taxon>Bacillota</taxon>
        <taxon>Clostridia</taxon>
        <taxon>Lachnospirales</taxon>
        <taxon>Lachnospiraceae</taxon>
        <taxon>Dorea</taxon>
    </lineage>
</organism>
<evidence type="ECO:0000259" key="1">
    <source>
        <dbReference type="Pfam" id="PF04230"/>
    </source>
</evidence>
<protein>
    <submittedName>
        <fullName evidence="2">Polysaccharide pyruvyl transferase family protein</fullName>
    </submittedName>
</protein>
<keyword evidence="2" id="KW-0808">Transferase</keyword>
<dbReference type="PANTHER" id="PTHR36836">
    <property type="entry name" value="COLANIC ACID BIOSYNTHESIS PROTEIN WCAK"/>
    <property type="match status" value="1"/>
</dbReference>